<keyword evidence="3" id="KW-1185">Reference proteome</keyword>
<comment type="caution">
    <text evidence="2">The sequence shown here is derived from an EMBL/GenBank/DDBJ whole genome shotgun (WGS) entry which is preliminary data.</text>
</comment>
<protein>
    <submittedName>
        <fullName evidence="2">Uncharacterized protein</fullName>
    </submittedName>
</protein>
<dbReference type="SUPFAM" id="SSF52047">
    <property type="entry name" value="RNI-like"/>
    <property type="match status" value="1"/>
</dbReference>
<dbReference type="EMBL" id="JACAZH010000025">
    <property type="protein sequence ID" value="KAF7342590.1"/>
    <property type="molecule type" value="Genomic_DNA"/>
</dbReference>
<dbReference type="AlphaFoldDB" id="A0A8H6XLQ3"/>
<dbReference type="OrthoDB" id="3018405at2759"/>
<dbReference type="InterPro" id="IPR032675">
    <property type="entry name" value="LRR_dom_sf"/>
</dbReference>
<name>A0A8H6XLQ3_9AGAR</name>
<evidence type="ECO:0000313" key="2">
    <source>
        <dbReference type="EMBL" id="KAF7342590.1"/>
    </source>
</evidence>
<reference evidence="2" key="1">
    <citation type="submission" date="2020-05" db="EMBL/GenBank/DDBJ databases">
        <title>Mycena genomes resolve the evolution of fungal bioluminescence.</title>
        <authorList>
            <person name="Tsai I.J."/>
        </authorList>
    </citation>
    <scope>NUCLEOTIDE SEQUENCE</scope>
    <source>
        <strain evidence="2">160909Yilan</strain>
    </source>
</reference>
<feature type="compositionally biased region" description="Basic and acidic residues" evidence="1">
    <location>
        <begin position="58"/>
        <end position="69"/>
    </location>
</feature>
<dbReference type="Gene3D" id="3.80.10.10">
    <property type="entry name" value="Ribonuclease Inhibitor"/>
    <property type="match status" value="1"/>
</dbReference>
<gene>
    <name evidence="2" type="ORF">MSAN_02015700</name>
</gene>
<sequence length="326" mass="36665">MASKRNPLGSDVALFRNRPCRALQDVASLPKYRDATAIPYRRSSDRTTAQGFPANDGIQKDHTSRRSDFSTMDLSKRTIESLTSVLFRLRNLESLDLLLNITVDFTDTLDHAHFKNLSAFRYTVQFDNHPSLSSFLNRHPTITHLTLHPSFDEPRQLALDPIHLPHLAFYDGPSDFVRFLDKISTSAVSLVYLTFFPDHDGDVDRTLKQLAPMTALHTLAAFTTGNDIPESALLESAARHIPWIKFAMLQNVRDNPAPISQAAARSIATSLRKLPSLRVLCLRVEGVEHKTVALWGQASKSLFKVTLHATSWMRKRGQWASEPQPA</sequence>
<dbReference type="Proteomes" id="UP000623467">
    <property type="component" value="Unassembled WGS sequence"/>
</dbReference>
<accession>A0A8H6XLQ3</accession>
<evidence type="ECO:0000256" key="1">
    <source>
        <dbReference type="SAM" id="MobiDB-lite"/>
    </source>
</evidence>
<organism evidence="2 3">
    <name type="scientific">Mycena sanguinolenta</name>
    <dbReference type="NCBI Taxonomy" id="230812"/>
    <lineage>
        <taxon>Eukaryota</taxon>
        <taxon>Fungi</taxon>
        <taxon>Dikarya</taxon>
        <taxon>Basidiomycota</taxon>
        <taxon>Agaricomycotina</taxon>
        <taxon>Agaricomycetes</taxon>
        <taxon>Agaricomycetidae</taxon>
        <taxon>Agaricales</taxon>
        <taxon>Marasmiineae</taxon>
        <taxon>Mycenaceae</taxon>
        <taxon>Mycena</taxon>
    </lineage>
</organism>
<proteinExistence type="predicted"/>
<feature type="region of interest" description="Disordered" evidence="1">
    <location>
        <begin position="43"/>
        <end position="69"/>
    </location>
</feature>
<evidence type="ECO:0000313" key="3">
    <source>
        <dbReference type="Proteomes" id="UP000623467"/>
    </source>
</evidence>